<evidence type="ECO:0000256" key="4">
    <source>
        <dbReference type="ARBA" id="ARBA00022692"/>
    </source>
</evidence>
<name>A0A502DVF9_9MYCO</name>
<keyword evidence="4 7" id="KW-0812">Transmembrane</keyword>
<comment type="caution">
    <text evidence="8">The sequence shown here is derived from an EMBL/GenBank/DDBJ whole genome shotgun (WGS) entry which is preliminary data.</text>
</comment>
<dbReference type="Pfam" id="PF01790">
    <property type="entry name" value="LGT"/>
    <property type="match status" value="1"/>
</dbReference>
<keyword evidence="9" id="KW-1185">Reference proteome</keyword>
<dbReference type="InterPro" id="IPR001640">
    <property type="entry name" value="Lgt"/>
</dbReference>
<feature type="transmembrane region" description="Helical" evidence="7">
    <location>
        <begin position="192"/>
        <end position="212"/>
    </location>
</feature>
<keyword evidence="5 7" id="KW-1133">Transmembrane helix</keyword>
<dbReference type="GO" id="GO:0005886">
    <property type="term" value="C:plasma membrane"/>
    <property type="evidence" value="ECO:0007669"/>
    <property type="project" value="InterPro"/>
</dbReference>
<dbReference type="Proteomes" id="UP000320095">
    <property type="component" value="Unassembled WGS sequence"/>
</dbReference>
<evidence type="ECO:0000256" key="5">
    <source>
        <dbReference type="ARBA" id="ARBA00022989"/>
    </source>
</evidence>
<dbReference type="PANTHER" id="PTHR30589">
    <property type="entry name" value="PROLIPOPROTEIN DIACYLGLYCERYL TRANSFERASE"/>
    <property type="match status" value="1"/>
</dbReference>
<dbReference type="AlphaFoldDB" id="A0A502DVF9"/>
<dbReference type="RefSeq" id="WP_140698956.1">
    <property type="nucleotide sequence ID" value="NZ_RCZG01000019.1"/>
</dbReference>
<evidence type="ECO:0000256" key="3">
    <source>
        <dbReference type="ARBA" id="ARBA00022679"/>
    </source>
</evidence>
<dbReference type="GO" id="GO:0042158">
    <property type="term" value="P:lipoprotein biosynthetic process"/>
    <property type="evidence" value="ECO:0007669"/>
    <property type="project" value="InterPro"/>
</dbReference>
<evidence type="ECO:0000256" key="1">
    <source>
        <dbReference type="ARBA" id="ARBA00007150"/>
    </source>
</evidence>
<feature type="transmembrane region" description="Helical" evidence="7">
    <location>
        <begin position="120"/>
        <end position="142"/>
    </location>
</feature>
<accession>A0A502DVF9</accession>
<dbReference type="PANTHER" id="PTHR30589:SF0">
    <property type="entry name" value="PHOSPHATIDYLGLYCEROL--PROLIPOPROTEIN DIACYLGLYCERYL TRANSFERASE"/>
    <property type="match status" value="1"/>
</dbReference>
<comment type="similarity">
    <text evidence="1">Belongs to the Lgt family.</text>
</comment>
<evidence type="ECO:0000256" key="2">
    <source>
        <dbReference type="ARBA" id="ARBA00022475"/>
    </source>
</evidence>
<feature type="transmembrane region" description="Helical" evidence="7">
    <location>
        <begin position="87"/>
        <end position="114"/>
    </location>
</feature>
<dbReference type="EMBL" id="RCZG01000019">
    <property type="protein sequence ID" value="TPG28216.1"/>
    <property type="molecule type" value="Genomic_DNA"/>
</dbReference>
<feature type="transmembrane region" description="Helical" evidence="7">
    <location>
        <begin position="12"/>
        <end position="35"/>
    </location>
</feature>
<feature type="transmembrane region" description="Helical" evidence="7">
    <location>
        <begin position="47"/>
        <end position="66"/>
    </location>
</feature>
<evidence type="ECO:0000256" key="7">
    <source>
        <dbReference type="SAM" id="Phobius"/>
    </source>
</evidence>
<keyword evidence="2" id="KW-1003">Cell membrane</keyword>
<evidence type="ECO:0008006" key="10">
    <source>
        <dbReference type="Google" id="ProtNLM"/>
    </source>
</evidence>
<organism evidence="8 9">
    <name type="scientific">Mycolicibacterium hodleri</name>
    <dbReference type="NCBI Taxonomy" id="49897"/>
    <lineage>
        <taxon>Bacteria</taxon>
        <taxon>Bacillati</taxon>
        <taxon>Actinomycetota</taxon>
        <taxon>Actinomycetes</taxon>
        <taxon>Mycobacteriales</taxon>
        <taxon>Mycobacteriaceae</taxon>
        <taxon>Mycolicibacterium</taxon>
    </lineage>
</organism>
<feature type="transmembrane region" description="Helical" evidence="7">
    <location>
        <begin position="163"/>
        <end position="186"/>
    </location>
</feature>
<evidence type="ECO:0000256" key="6">
    <source>
        <dbReference type="ARBA" id="ARBA00023136"/>
    </source>
</evidence>
<reference evidence="8 9" key="1">
    <citation type="journal article" date="2019" name="Environ. Microbiol.">
        <title>Species interactions and distinct microbial communities in high Arctic permafrost affected cryosols are associated with the CH4 and CO2 gas fluxes.</title>
        <authorList>
            <person name="Altshuler I."/>
            <person name="Hamel J."/>
            <person name="Turney S."/>
            <person name="Magnuson E."/>
            <person name="Levesque R."/>
            <person name="Greer C."/>
            <person name="Whyte L.G."/>
        </authorList>
    </citation>
    <scope>NUCLEOTIDE SEQUENCE [LARGE SCALE GENOMIC DNA]</scope>
    <source>
        <strain evidence="8 9">S5.20</strain>
    </source>
</reference>
<feature type="transmembrane region" description="Helical" evidence="7">
    <location>
        <begin position="224"/>
        <end position="243"/>
    </location>
</feature>
<evidence type="ECO:0000313" key="9">
    <source>
        <dbReference type="Proteomes" id="UP000320095"/>
    </source>
</evidence>
<gene>
    <name evidence="8" type="ORF">EAH80_28295</name>
</gene>
<proteinExistence type="inferred from homology"/>
<dbReference type="GO" id="GO:0008961">
    <property type="term" value="F:phosphatidylglycerol-prolipoprotein diacylglyceryl transferase activity"/>
    <property type="evidence" value="ECO:0007669"/>
    <property type="project" value="InterPro"/>
</dbReference>
<evidence type="ECO:0000313" key="8">
    <source>
        <dbReference type="EMBL" id="TPG28216.1"/>
    </source>
</evidence>
<keyword evidence="6 7" id="KW-0472">Membrane</keyword>
<protein>
    <recommendedName>
        <fullName evidence="10">Prolipoprotein diacylglyceryl transferase</fullName>
    </recommendedName>
</protein>
<keyword evidence="3" id="KW-0808">Transferase</keyword>
<sequence length="246" mass="26606">MRRVLFHVGGLRIWAYPVMLYVGLVCGFYAMYALAPRLGMGRVSASMAALILFLPAVAGARIWFVLDHWAVYRHDPRRIWRHSDGGMTLYGGLLLALVLSPPLLAALTLGFIAFWDGATLTMLVGMIVTRVGCLLNGCCSGRRSEGWLGLRLPDHRGRWERRYPVQLLEIAAATALLAVSTALLALDAPRGTIFVVALTGYAGARLAIDPLRQRPPTIATGRRTALAVFVIGAVLASAVGYFATGS</sequence>
<dbReference type="OrthoDB" id="871140at2"/>